<evidence type="ECO:0000259" key="2">
    <source>
        <dbReference type="Pfam" id="PF13304"/>
    </source>
</evidence>
<dbReference type="GO" id="GO:0006302">
    <property type="term" value="P:double-strand break repair"/>
    <property type="evidence" value="ECO:0007669"/>
    <property type="project" value="TreeGrafter"/>
</dbReference>
<evidence type="ECO:0000313" key="3">
    <source>
        <dbReference type="EMBL" id="QDS90064.1"/>
    </source>
</evidence>
<dbReference type="InterPro" id="IPR014555">
    <property type="entry name" value="RecF-like"/>
</dbReference>
<keyword evidence="4" id="KW-1185">Reference proteome</keyword>
<name>A0A517M5B9_9BACT</name>
<dbReference type="EMBL" id="CP036261">
    <property type="protein sequence ID" value="QDS90064.1"/>
    <property type="molecule type" value="Genomic_DNA"/>
</dbReference>
<dbReference type="KEGG" id="ruv:EC9_42680"/>
<dbReference type="GO" id="GO:0016887">
    <property type="term" value="F:ATP hydrolysis activity"/>
    <property type="evidence" value="ECO:0007669"/>
    <property type="project" value="InterPro"/>
</dbReference>
<dbReference type="PANTHER" id="PTHR32182">
    <property type="entry name" value="DNA REPLICATION AND REPAIR PROTEIN RECF"/>
    <property type="match status" value="1"/>
</dbReference>
<reference evidence="3 4" key="1">
    <citation type="submission" date="2019-02" db="EMBL/GenBank/DDBJ databases">
        <title>Deep-cultivation of Planctomycetes and their phenomic and genomic characterization uncovers novel biology.</title>
        <authorList>
            <person name="Wiegand S."/>
            <person name="Jogler M."/>
            <person name="Boedeker C."/>
            <person name="Pinto D."/>
            <person name="Vollmers J."/>
            <person name="Rivas-Marin E."/>
            <person name="Kohn T."/>
            <person name="Peeters S.H."/>
            <person name="Heuer A."/>
            <person name="Rast P."/>
            <person name="Oberbeckmann S."/>
            <person name="Bunk B."/>
            <person name="Jeske O."/>
            <person name="Meyerdierks A."/>
            <person name="Storesund J.E."/>
            <person name="Kallscheuer N."/>
            <person name="Luecker S."/>
            <person name="Lage O.M."/>
            <person name="Pohl T."/>
            <person name="Merkel B.J."/>
            <person name="Hornburger P."/>
            <person name="Mueller R.-W."/>
            <person name="Bruemmer F."/>
            <person name="Labrenz M."/>
            <person name="Spormann A.M."/>
            <person name="Op den Camp H."/>
            <person name="Overmann J."/>
            <person name="Amann R."/>
            <person name="Jetten M.S.M."/>
            <person name="Mascher T."/>
            <person name="Medema M.H."/>
            <person name="Devos D.P."/>
            <person name="Kaster A.-K."/>
            <person name="Ovreas L."/>
            <person name="Rohde M."/>
            <person name="Galperin M.Y."/>
            <person name="Jogler C."/>
        </authorList>
    </citation>
    <scope>NUCLEOTIDE SEQUENCE [LARGE SCALE GENOMIC DNA]</scope>
    <source>
        <strain evidence="3 4">EC9</strain>
    </source>
</reference>
<dbReference type="Pfam" id="PF13304">
    <property type="entry name" value="AAA_21"/>
    <property type="match status" value="1"/>
</dbReference>
<dbReference type="PANTHER" id="PTHR32182:SF22">
    <property type="entry name" value="ATP-DEPENDENT ENDONUCLEASE, OLD FAMILY-RELATED"/>
    <property type="match status" value="1"/>
</dbReference>
<dbReference type="GO" id="GO:0000731">
    <property type="term" value="P:DNA synthesis involved in DNA repair"/>
    <property type="evidence" value="ECO:0007669"/>
    <property type="project" value="TreeGrafter"/>
</dbReference>
<dbReference type="OrthoDB" id="9814775at2"/>
<dbReference type="InterPro" id="IPR003959">
    <property type="entry name" value="ATPase_AAA_core"/>
</dbReference>
<evidence type="ECO:0000259" key="1">
    <source>
        <dbReference type="Pfam" id="PF13175"/>
    </source>
</evidence>
<dbReference type="PIRSF" id="PIRSF029347">
    <property type="entry name" value="RecF"/>
    <property type="match status" value="1"/>
</dbReference>
<evidence type="ECO:0000313" key="4">
    <source>
        <dbReference type="Proteomes" id="UP000319557"/>
    </source>
</evidence>
<accession>A0A517M5B9</accession>
<dbReference type="Proteomes" id="UP000319557">
    <property type="component" value="Chromosome"/>
</dbReference>
<dbReference type="InterPro" id="IPR027417">
    <property type="entry name" value="P-loop_NTPase"/>
</dbReference>
<feature type="domain" description="Endonuclease GajA/Old nuclease/RecF-like AAA" evidence="1">
    <location>
        <begin position="1"/>
        <end position="95"/>
    </location>
</feature>
<dbReference type="GO" id="GO:0005524">
    <property type="term" value="F:ATP binding"/>
    <property type="evidence" value="ECO:0007669"/>
    <property type="project" value="InterPro"/>
</dbReference>
<organism evidence="3 4">
    <name type="scientific">Rosistilla ulvae</name>
    <dbReference type="NCBI Taxonomy" id="1930277"/>
    <lineage>
        <taxon>Bacteria</taxon>
        <taxon>Pseudomonadati</taxon>
        <taxon>Planctomycetota</taxon>
        <taxon>Planctomycetia</taxon>
        <taxon>Pirellulales</taxon>
        <taxon>Pirellulaceae</taxon>
        <taxon>Rosistilla</taxon>
    </lineage>
</organism>
<dbReference type="AlphaFoldDB" id="A0A517M5B9"/>
<sequence length="377" mass="42256">MLTRIRVQNFKAIADAELSLSPLHLLIGPNDSGKTSFLEAIAAISRSLDHTLATTFLGRWTSRQLVHSDSAERKVAFEADVDGSVDGTYRIVCDFPDQNRRVTLAEANLGGQSVVLGDETLTGFHDRGLAMKKENFPLCERLADAISPCWYLRWSARNLSLPATLSPKRHLRLAGNGFGLPTMLDDLLGESRERFGELERKFCAQFSGVKGLQLKQEQAFDSPVDDPEQTLTLKPGNGKQLYFLLENGSEIPAPQAAEGMLYTLAYLAIAYLPKPPKILLVEEPENGIHPGRVREIVRLLRQMTENDPKIQVIMTSHSPYLVDEMQPHEVTWCRRENGRVTTQRLDANELVQQQKDLFELGEIWSNYLDTSSELAPQ</sequence>
<dbReference type="Gene3D" id="3.40.50.300">
    <property type="entry name" value="P-loop containing nucleotide triphosphate hydrolases"/>
    <property type="match status" value="2"/>
</dbReference>
<dbReference type="Pfam" id="PF13175">
    <property type="entry name" value="AAA_15"/>
    <property type="match status" value="1"/>
</dbReference>
<dbReference type="InterPro" id="IPR041685">
    <property type="entry name" value="AAA_GajA/Old/RecF-like"/>
</dbReference>
<feature type="domain" description="ATPase AAA-type core" evidence="2">
    <location>
        <begin position="211"/>
        <end position="323"/>
    </location>
</feature>
<protein>
    <submittedName>
        <fullName evidence="3">Recombination protein F</fullName>
    </submittedName>
</protein>
<gene>
    <name evidence="3" type="ORF">EC9_42680</name>
</gene>
<dbReference type="SUPFAM" id="SSF52540">
    <property type="entry name" value="P-loop containing nucleoside triphosphate hydrolases"/>
    <property type="match status" value="1"/>
</dbReference>
<proteinExistence type="predicted"/>